<evidence type="ECO:0000256" key="5">
    <source>
        <dbReference type="ARBA" id="ARBA00023180"/>
    </source>
</evidence>
<dbReference type="PIRSF" id="PIRSF038122">
    <property type="entry name" value="COBRA"/>
    <property type="match status" value="1"/>
</dbReference>
<feature type="domain" description="COBRA C-terminal" evidence="8">
    <location>
        <begin position="404"/>
        <end position="599"/>
    </location>
</feature>
<evidence type="ECO:0000313" key="9">
    <source>
        <dbReference type="EMBL" id="KAG5382033.1"/>
    </source>
</evidence>
<dbReference type="Pfam" id="PF25079">
    <property type="entry name" value="COB_C"/>
    <property type="match status" value="1"/>
</dbReference>
<evidence type="ECO:0000259" key="8">
    <source>
        <dbReference type="Pfam" id="PF25079"/>
    </source>
</evidence>
<keyword evidence="3" id="KW-0336">GPI-anchor</keyword>
<comment type="subcellular location">
    <subcellularLocation>
        <location evidence="1">Cell membrane</location>
        <topology evidence="1">Lipid-anchor</topology>
        <topology evidence="1">GPI-anchor</topology>
    </subcellularLocation>
</comment>
<evidence type="ECO:0000256" key="3">
    <source>
        <dbReference type="ARBA" id="ARBA00022622"/>
    </source>
</evidence>
<feature type="transmembrane region" description="Helical" evidence="7">
    <location>
        <begin position="36"/>
        <end position="58"/>
    </location>
</feature>
<evidence type="ECO:0000313" key="10">
    <source>
        <dbReference type="Proteomes" id="UP000823674"/>
    </source>
</evidence>
<evidence type="ECO:0000256" key="4">
    <source>
        <dbReference type="ARBA" id="ARBA00022729"/>
    </source>
</evidence>
<evidence type="ECO:0000256" key="1">
    <source>
        <dbReference type="ARBA" id="ARBA00004609"/>
    </source>
</evidence>
<dbReference type="InterPro" id="IPR006918">
    <property type="entry name" value="COBRA_pln"/>
</dbReference>
<reference evidence="9 10" key="1">
    <citation type="submission" date="2021-03" db="EMBL/GenBank/DDBJ databases">
        <authorList>
            <person name="King G.J."/>
            <person name="Bancroft I."/>
            <person name="Baten A."/>
            <person name="Bloomfield J."/>
            <person name="Borpatragohain P."/>
            <person name="He Z."/>
            <person name="Irish N."/>
            <person name="Irwin J."/>
            <person name="Liu K."/>
            <person name="Mauleon R.P."/>
            <person name="Moore J."/>
            <person name="Morris R."/>
            <person name="Ostergaard L."/>
            <person name="Wang B."/>
            <person name="Wells R."/>
        </authorList>
    </citation>
    <scope>NUCLEOTIDE SEQUENCE [LARGE SCALE GENOMIC DNA]</scope>
    <source>
        <strain evidence="9">R-o-18</strain>
        <tissue evidence="9">Leaf</tissue>
    </source>
</reference>
<keyword evidence="7" id="KW-0812">Transmembrane</keyword>
<keyword evidence="6" id="KW-0449">Lipoprotein</keyword>
<keyword evidence="4" id="KW-0732">Signal</keyword>
<keyword evidence="5" id="KW-0325">Glycoprotein</keyword>
<keyword evidence="7" id="KW-1133">Transmembrane helix</keyword>
<dbReference type="EMBL" id="JADBGQ010000008">
    <property type="protein sequence ID" value="KAG5382033.1"/>
    <property type="molecule type" value="Genomic_DNA"/>
</dbReference>
<keyword evidence="7" id="KW-0472">Membrane</keyword>
<accession>A0ABQ7L9C9</accession>
<comment type="caution">
    <text evidence="9">The sequence shown here is derived from an EMBL/GenBank/DDBJ whole genome shotgun (WGS) entry which is preliminary data.</text>
</comment>
<evidence type="ECO:0000256" key="2">
    <source>
        <dbReference type="ARBA" id="ARBA00005507"/>
    </source>
</evidence>
<dbReference type="Pfam" id="PF04833">
    <property type="entry name" value="COBRA"/>
    <property type="match status" value="1"/>
</dbReference>
<dbReference type="PANTHER" id="PTHR31673">
    <property type="entry name" value="PROTEIN COBRA"/>
    <property type="match status" value="1"/>
</dbReference>
<dbReference type="InterPro" id="IPR056900">
    <property type="entry name" value="COB_C"/>
</dbReference>
<dbReference type="Proteomes" id="UP000823674">
    <property type="component" value="Chromosome A09"/>
</dbReference>
<evidence type="ECO:0000256" key="7">
    <source>
        <dbReference type="SAM" id="Phobius"/>
    </source>
</evidence>
<gene>
    <name evidence="9" type="primary">A09p007760.1_BraROA</name>
    <name evidence="9" type="ORF">IGI04_033503</name>
</gene>
<evidence type="ECO:0000256" key="6">
    <source>
        <dbReference type="ARBA" id="ARBA00023288"/>
    </source>
</evidence>
<proteinExistence type="inferred from homology"/>
<dbReference type="PANTHER" id="PTHR31673:SF52">
    <property type="entry name" value="COBRA-LIKE PROTEIN"/>
    <property type="match status" value="1"/>
</dbReference>
<sequence length="628" mass="69951">MGSNQLTRGNGLYKEAAMREIDVNSKKYRVDPRVESLFSSIIILLLVSFSCFISSGALTSNKGNITIKWDLMNWTPDGYIAVVTAYNNQKQRSIPSPGWKMSWRWAKKEVIWSMAGAQTTEQGDCSMFKGNIPKSCVRKPTVIDLLPGTPYNQQISNCCKGGVLKPGLASSFQISVGAAGTSNSTVRMAVNFMFTAPKQQYICGPTKNVMRTKFITSDSKRTTSALMTWNIACAVVTMFNFQKYRHIPSPGWTLGWKWAKKEVIWSMVGAQTTEQGDCSKYKGNIPHCCKKDPTVVDLLPGTPYNQQIANCCKGGVLNSWVQDPGNAASSFQISVGAAGTTNKTVRVPRNFTLMGPGPGYTCGPAKVVRPTKFVTTDTRRTTQAMMTWNITCTYSQFLAQRTPTCCVSLSSFYNETIVGCPTCACGCQNNKTESGACLDPDTPHLASVVSPPTKKGTILPPLVQCTRHLCPIRVHWHVKQNYKEYWRVKITITNFNYRLNYSQWNMVAQHPNFDNITQIFSFNYKSLTPYAGLNDTAMLWGVKFYNDFLSEAGPLGNVQSEILFRKDQATFSFEKGWAFPRRIYFNGDNCVMPLPDTYPFLPNGGFRPEVSVFASVLLPVLLVFFFSA</sequence>
<protein>
    <recommendedName>
        <fullName evidence="8">COBRA C-terminal domain-containing protein</fullName>
    </recommendedName>
</protein>
<name>A0ABQ7L9C9_BRACM</name>
<organism evidence="9 10">
    <name type="scientific">Brassica rapa subsp. trilocularis</name>
    <dbReference type="NCBI Taxonomy" id="1813537"/>
    <lineage>
        <taxon>Eukaryota</taxon>
        <taxon>Viridiplantae</taxon>
        <taxon>Streptophyta</taxon>
        <taxon>Embryophyta</taxon>
        <taxon>Tracheophyta</taxon>
        <taxon>Spermatophyta</taxon>
        <taxon>Magnoliopsida</taxon>
        <taxon>eudicotyledons</taxon>
        <taxon>Gunneridae</taxon>
        <taxon>Pentapetalae</taxon>
        <taxon>rosids</taxon>
        <taxon>malvids</taxon>
        <taxon>Brassicales</taxon>
        <taxon>Brassicaceae</taxon>
        <taxon>Brassiceae</taxon>
        <taxon>Brassica</taxon>
    </lineage>
</organism>
<comment type="similarity">
    <text evidence="2">Belongs to the COBRA family.</text>
</comment>
<keyword evidence="10" id="KW-1185">Reference proteome</keyword>
<feature type="transmembrane region" description="Helical" evidence="7">
    <location>
        <begin position="610"/>
        <end position="627"/>
    </location>
</feature>